<dbReference type="InterPro" id="IPR050832">
    <property type="entry name" value="Bact_Acetyltransf"/>
</dbReference>
<keyword evidence="5" id="KW-1185">Reference proteome</keyword>
<dbReference type="PANTHER" id="PTHR43877:SF1">
    <property type="entry name" value="ACETYLTRANSFERASE"/>
    <property type="match status" value="1"/>
</dbReference>
<evidence type="ECO:0000313" key="4">
    <source>
        <dbReference type="EMBL" id="MBF4553083.1"/>
    </source>
</evidence>
<name>A0ABR9ZI62_9CORY</name>
<evidence type="ECO:0000259" key="3">
    <source>
        <dbReference type="PROSITE" id="PS51186"/>
    </source>
</evidence>
<proteinExistence type="predicted"/>
<accession>A0ABR9ZI62</accession>
<dbReference type="Gene3D" id="3.40.630.30">
    <property type="match status" value="1"/>
</dbReference>
<dbReference type="InterPro" id="IPR000182">
    <property type="entry name" value="GNAT_dom"/>
</dbReference>
<dbReference type="SUPFAM" id="SSF55729">
    <property type="entry name" value="Acyl-CoA N-acyltransferases (Nat)"/>
    <property type="match status" value="1"/>
</dbReference>
<dbReference type="Pfam" id="PF00583">
    <property type="entry name" value="Acetyltransf_1"/>
    <property type="match status" value="1"/>
</dbReference>
<keyword evidence="2" id="KW-0012">Acyltransferase</keyword>
<dbReference type="PANTHER" id="PTHR43877">
    <property type="entry name" value="AMINOALKYLPHOSPHONATE N-ACETYLTRANSFERASE-RELATED-RELATED"/>
    <property type="match status" value="1"/>
</dbReference>
<evidence type="ECO:0000256" key="1">
    <source>
        <dbReference type="ARBA" id="ARBA00022679"/>
    </source>
</evidence>
<dbReference type="CDD" id="cd04301">
    <property type="entry name" value="NAT_SF"/>
    <property type="match status" value="1"/>
</dbReference>
<evidence type="ECO:0000256" key="2">
    <source>
        <dbReference type="ARBA" id="ARBA00023315"/>
    </source>
</evidence>
<reference evidence="4 5" key="1">
    <citation type="submission" date="2020-10" db="EMBL/GenBank/DDBJ databases">
        <title>Novel species in genus Corynebacterium.</title>
        <authorList>
            <person name="Zhang G."/>
        </authorList>
    </citation>
    <scope>NUCLEOTIDE SEQUENCE [LARGE SCALE GENOMIC DNA]</scope>
    <source>
        <strain evidence="4 5">DSM 45110</strain>
    </source>
</reference>
<feature type="domain" description="N-acetyltransferase" evidence="3">
    <location>
        <begin position="1"/>
        <end position="144"/>
    </location>
</feature>
<evidence type="ECO:0000313" key="5">
    <source>
        <dbReference type="Proteomes" id="UP000635902"/>
    </source>
</evidence>
<dbReference type="EMBL" id="JADKMY010000001">
    <property type="protein sequence ID" value="MBF4553083.1"/>
    <property type="molecule type" value="Genomic_DNA"/>
</dbReference>
<sequence length="161" mass="17434">MVIRPEIPADHEAVHALTAAAFEREDEATLVDALRQDEGWIKGLSWVAELDGRIVGHALATRCHIGQTPALCLAPCSVPPDLQGEGVGSLCIDAVIAAAQRQGEKFMTVLGHPNYYPRFGFHVDPRVTLPFEVDEGAFMVLELSQEPMPAGQVKYADAFGI</sequence>
<organism evidence="4 5">
    <name type="scientific">Corynebacterium suicordis DSM 45110</name>
    <dbReference type="NCBI Taxonomy" id="1121369"/>
    <lineage>
        <taxon>Bacteria</taxon>
        <taxon>Bacillati</taxon>
        <taxon>Actinomycetota</taxon>
        <taxon>Actinomycetes</taxon>
        <taxon>Mycobacteriales</taxon>
        <taxon>Corynebacteriaceae</taxon>
        <taxon>Corynebacterium</taxon>
    </lineage>
</organism>
<dbReference type="Proteomes" id="UP000635902">
    <property type="component" value="Unassembled WGS sequence"/>
</dbReference>
<gene>
    <name evidence="4" type="ORF">IRY30_03165</name>
</gene>
<comment type="caution">
    <text evidence="4">The sequence shown here is derived from an EMBL/GenBank/DDBJ whole genome shotgun (WGS) entry which is preliminary data.</text>
</comment>
<keyword evidence="1" id="KW-0808">Transferase</keyword>
<dbReference type="PROSITE" id="PS51186">
    <property type="entry name" value="GNAT"/>
    <property type="match status" value="1"/>
</dbReference>
<protein>
    <submittedName>
        <fullName evidence="4">N-acetyltransferase</fullName>
    </submittedName>
</protein>
<dbReference type="InterPro" id="IPR016181">
    <property type="entry name" value="Acyl_CoA_acyltransferase"/>
</dbReference>